<keyword evidence="2" id="KW-1185">Reference proteome</keyword>
<organism evidence="1 2">
    <name type="scientific">Penicillium roqueforti (strain FM164)</name>
    <dbReference type="NCBI Taxonomy" id="1365484"/>
    <lineage>
        <taxon>Eukaryota</taxon>
        <taxon>Fungi</taxon>
        <taxon>Dikarya</taxon>
        <taxon>Ascomycota</taxon>
        <taxon>Pezizomycotina</taxon>
        <taxon>Eurotiomycetes</taxon>
        <taxon>Eurotiomycetidae</taxon>
        <taxon>Eurotiales</taxon>
        <taxon>Aspergillaceae</taxon>
        <taxon>Penicillium</taxon>
    </lineage>
</organism>
<sequence length="181" mass="20527">MESSNDFHYVADLKRHICHLEEILREWKRYVPQDVILRSQIPLETTPSHLLQPQISQTLSATQCRRHPLSDIIQTIGAFASLAQKCANDVKWAKYIVSYQKLLLGALCHIACCLGVDPKSVDKTMNLISKGGPDHLQELRHGAAWGVKAIDRLQTESNWDIRSGDILFYCQGSLSIIFIWS</sequence>
<dbReference type="EMBL" id="HG792015">
    <property type="protein sequence ID" value="CDM29073.1"/>
    <property type="molecule type" value="Genomic_DNA"/>
</dbReference>
<reference evidence="1" key="1">
    <citation type="journal article" date="2014" name="Nat. Commun.">
        <title>Multiple recent horizontal transfers of a large genomic region in cheese making fungi.</title>
        <authorList>
            <person name="Cheeseman K."/>
            <person name="Ropars J."/>
            <person name="Renault P."/>
            <person name="Dupont J."/>
            <person name="Gouzy J."/>
            <person name="Branca A."/>
            <person name="Abraham A.L."/>
            <person name="Ceppi M."/>
            <person name="Conseiller E."/>
            <person name="Debuchy R."/>
            <person name="Malagnac F."/>
            <person name="Goarin A."/>
            <person name="Silar P."/>
            <person name="Lacoste S."/>
            <person name="Sallet E."/>
            <person name="Bensimon A."/>
            <person name="Giraud T."/>
            <person name="Brygoo Y."/>
        </authorList>
    </citation>
    <scope>NUCLEOTIDE SEQUENCE [LARGE SCALE GENOMIC DNA]</scope>
    <source>
        <strain evidence="1">FM164</strain>
    </source>
</reference>
<dbReference type="AlphaFoldDB" id="W6PXV0"/>
<proteinExistence type="predicted"/>
<evidence type="ECO:0000313" key="2">
    <source>
        <dbReference type="Proteomes" id="UP000030686"/>
    </source>
</evidence>
<gene>
    <name evidence="1" type="ORF">PROQFM164_S01g002884</name>
</gene>
<accession>W6PXV0</accession>
<evidence type="ECO:0000313" key="1">
    <source>
        <dbReference type="EMBL" id="CDM29073.1"/>
    </source>
</evidence>
<dbReference type="Proteomes" id="UP000030686">
    <property type="component" value="Unassembled WGS sequence"/>
</dbReference>
<name>W6PXV0_PENRF</name>
<dbReference type="OrthoDB" id="4338725at2759"/>
<protein>
    <submittedName>
        <fullName evidence="1">Genomic scaffold, ProqFM164S01</fullName>
    </submittedName>
</protein>